<dbReference type="NCBIfam" id="TIGR01428">
    <property type="entry name" value="HAD_type_II"/>
    <property type="match status" value="1"/>
</dbReference>
<dbReference type="InterPro" id="IPR006439">
    <property type="entry name" value="HAD-SF_hydro_IA"/>
</dbReference>
<evidence type="ECO:0000313" key="2">
    <source>
        <dbReference type="EMBL" id="HEG89835.1"/>
    </source>
</evidence>
<reference evidence="2" key="1">
    <citation type="journal article" date="2020" name="mSystems">
        <title>Genome- and Community-Level Interaction Insights into Carbon Utilization and Element Cycling Functions of Hydrothermarchaeota in Hydrothermal Sediment.</title>
        <authorList>
            <person name="Zhou Z."/>
            <person name="Liu Y."/>
            <person name="Xu W."/>
            <person name="Pan J."/>
            <person name="Luo Z.H."/>
            <person name="Li M."/>
        </authorList>
    </citation>
    <scope>NUCLEOTIDE SEQUENCE [LARGE SCALE GENOMIC DNA]</scope>
    <source>
        <strain evidence="2">SpSt-210</strain>
    </source>
</reference>
<organism evidence="2">
    <name type="scientific">Thermorudis peleae</name>
    <dbReference type="NCBI Taxonomy" id="1382356"/>
    <lineage>
        <taxon>Bacteria</taxon>
        <taxon>Pseudomonadati</taxon>
        <taxon>Thermomicrobiota</taxon>
        <taxon>Thermomicrobia</taxon>
        <taxon>Thermomicrobia incertae sedis</taxon>
        <taxon>Thermorudis</taxon>
    </lineage>
</organism>
<dbReference type="InterPro" id="IPR051540">
    <property type="entry name" value="S-2-haloacid_dehalogenase"/>
</dbReference>
<gene>
    <name evidence="2" type="ORF">ENP34_00075</name>
</gene>
<dbReference type="InterPro" id="IPR023214">
    <property type="entry name" value="HAD_sf"/>
</dbReference>
<dbReference type="AlphaFoldDB" id="A0A831T7V9"/>
<sequence>MNRPQWITFDCYGTLVDFDIDSVIVQTLGTRAEQVDLERFLQTATKIRYQEALLGEYRPFRELLRRSLARVMQQFGLAYGDKDGDAIVDAVPTFGPFPEVPAVLERVRKHCKIAIISNTDDDLIAGNLERIGVPFDRVVTAQQARSYKPNIAIFQHALRELGCQADDVLHVAQGFEYDIWPAHYLGWARVWVNRQGRAGDLAFGPYEEIPDLTGLPSLLGID</sequence>
<dbReference type="Gene3D" id="1.10.150.750">
    <property type="match status" value="1"/>
</dbReference>
<dbReference type="Gene3D" id="3.40.50.1000">
    <property type="entry name" value="HAD superfamily/HAD-like"/>
    <property type="match status" value="1"/>
</dbReference>
<dbReference type="SFLD" id="SFLDG01129">
    <property type="entry name" value="C1.5:_HAD__Beta-PGM__Phosphata"/>
    <property type="match status" value="1"/>
</dbReference>
<proteinExistence type="predicted"/>
<dbReference type="CDD" id="cd02588">
    <property type="entry name" value="HAD_L2-DEX"/>
    <property type="match status" value="1"/>
</dbReference>
<protein>
    <submittedName>
        <fullName evidence="2">Haloacid dehalogenase type II</fullName>
    </submittedName>
</protein>
<dbReference type="PANTHER" id="PTHR43316:SF9">
    <property type="entry name" value="ACID DEHALOGENASE, PUTATIVE (AFU_ORTHOLOGUE AFUA_6G14460)-RELATED"/>
    <property type="match status" value="1"/>
</dbReference>
<dbReference type="NCBIfam" id="TIGR01493">
    <property type="entry name" value="HAD-SF-IA-v2"/>
    <property type="match status" value="1"/>
</dbReference>
<name>A0A831T7V9_9BACT</name>
<dbReference type="InterPro" id="IPR006328">
    <property type="entry name" value="2-HAD"/>
</dbReference>
<dbReference type="InterPro" id="IPR036412">
    <property type="entry name" value="HAD-like_sf"/>
</dbReference>
<dbReference type="SUPFAM" id="SSF56784">
    <property type="entry name" value="HAD-like"/>
    <property type="match status" value="1"/>
</dbReference>
<comment type="caution">
    <text evidence="2">The sequence shown here is derived from an EMBL/GenBank/DDBJ whole genome shotgun (WGS) entry which is preliminary data.</text>
</comment>
<keyword evidence="1" id="KW-0378">Hydrolase</keyword>
<dbReference type="Pfam" id="PF00702">
    <property type="entry name" value="Hydrolase"/>
    <property type="match status" value="1"/>
</dbReference>
<dbReference type="PRINTS" id="PR00413">
    <property type="entry name" value="HADHALOGNASE"/>
</dbReference>
<dbReference type="EMBL" id="DSIY01000002">
    <property type="protein sequence ID" value="HEG89835.1"/>
    <property type="molecule type" value="Genomic_DNA"/>
</dbReference>
<dbReference type="NCBIfam" id="TIGR01549">
    <property type="entry name" value="HAD-SF-IA-v1"/>
    <property type="match status" value="1"/>
</dbReference>
<dbReference type="GO" id="GO:0019120">
    <property type="term" value="F:hydrolase activity, acting on acid halide bonds, in C-halide compounds"/>
    <property type="evidence" value="ECO:0007669"/>
    <property type="project" value="InterPro"/>
</dbReference>
<dbReference type="SFLD" id="SFLDS00003">
    <property type="entry name" value="Haloacid_Dehalogenase"/>
    <property type="match status" value="1"/>
</dbReference>
<dbReference type="PANTHER" id="PTHR43316">
    <property type="entry name" value="HYDROLASE, HALOACID DELAHOGENASE-RELATED"/>
    <property type="match status" value="1"/>
</dbReference>
<accession>A0A831T7V9</accession>
<evidence type="ECO:0000256" key="1">
    <source>
        <dbReference type="ARBA" id="ARBA00022801"/>
    </source>
</evidence>